<sequence>MRFLSMIRINERAGQKPSAKLMEDMGKLMTEMTATGALLDTAGLRPTAEGKRVRLSHGRQTVFDGPFTEAKEVIGGYAMLQAASMDEALALTRRFLAVHGDEWEIECEVRQVMEDCSEAA</sequence>
<name>A0ABV3QN43_9GAMM</name>
<dbReference type="PANTHER" id="PTHR35174:SF1">
    <property type="entry name" value="BLL0086 PROTEIN"/>
    <property type="match status" value="1"/>
</dbReference>
<organism evidence="3 4">
    <name type="scientific">Rhodanobacter geophilus</name>
    <dbReference type="NCBI Taxonomy" id="3162488"/>
    <lineage>
        <taxon>Bacteria</taxon>
        <taxon>Pseudomonadati</taxon>
        <taxon>Pseudomonadota</taxon>
        <taxon>Gammaproteobacteria</taxon>
        <taxon>Lysobacterales</taxon>
        <taxon>Rhodanobacteraceae</taxon>
        <taxon>Rhodanobacter</taxon>
    </lineage>
</organism>
<accession>A0ABV3QN43</accession>
<evidence type="ECO:0000256" key="1">
    <source>
        <dbReference type="ARBA" id="ARBA00007689"/>
    </source>
</evidence>
<evidence type="ECO:0000313" key="4">
    <source>
        <dbReference type="Proteomes" id="UP001556170"/>
    </source>
</evidence>
<dbReference type="SUPFAM" id="SSF54909">
    <property type="entry name" value="Dimeric alpha+beta barrel"/>
    <property type="match status" value="1"/>
</dbReference>
<gene>
    <name evidence="3" type="ORF">ABQJ56_05795</name>
</gene>
<dbReference type="Gene3D" id="3.30.70.1060">
    <property type="entry name" value="Dimeric alpha+beta barrel"/>
    <property type="match status" value="1"/>
</dbReference>
<dbReference type="InterPro" id="IPR005545">
    <property type="entry name" value="YCII"/>
</dbReference>
<comment type="similarity">
    <text evidence="1">Belongs to the YciI family.</text>
</comment>
<dbReference type="Pfam" id="PF03795">
    <property type="entry name" value="YCII"/>
    <property type="match status" value="1"/>
</dbReference>
<dbReference type="EMBL" id="JBFOHL010000004">
    <property type="protein sequence ID" value="MEW9623736.1"/>
    <property type="molecule type" value="Genomic_DNA"/>
</dbReference>
<proteinExistence type="inferred from homology"/>
<reference evidence="3 4" key="1">
    <citation type="submission" date="2024-06" db="EMBL/GenBank/DDBJ databases">
        <authorList>
            <person name="Woo H."/>
        </authorList>
    </citation>
    <scope>NUCLEOTIDE SEQUENCE [LARGE SCALE GENOMIC DNA]</scope>
    <source>
        <strain evidence="3 4">S2-g</strain>
    </source>
</reference>
<dbReference type="Proteomes" id="UP001556170">
    <property type="component" value="Unassembled WGS sequence"/>
</dbReference>
<dbReference type="PANTHER" id="PTHR35174">
    <property type="entry name" value="BLL7171 PROTEIN-RELATED"/>
    <property type="match status" value="1"/>
</dbReference>
<dbReference type="InterPro" id="IPR011008">
    <property type="entry name" value="Dimeric_a/b-barrel"/>
</dbReference>
<feature type="domain" description="YCII-related" evidence="2">
    <location>
        <begin position="1"/>
        <end position="94"/>
    </location>
</feature>
<dbReference type="RefSeq" id="WP_367844046.1">
    <property type="nucleotide sequence ID" value="NZ_JBFOHL010000004.1"/>
</dbReference>
<protein>
    <submittedName>
        <fullName evidence="3">YciI family protein</fullName>
    </submittedName>
</protein>
<keyword evidence="4" id="KW-1185">Reference proteome</keyword>
<evidence type="ECO:0000313" key="3">
    <source>
        <dbReference type="EMBL" id="MEW9623736.1"/>
    </source>
</evidence>
<evidence type="ECO:0000259" key="2">
    <source>
        <dbReference type="Pfam" id="PF03795"/>
    </source>
</evidence>
<comment type="caution">
    <text evidence="3">The sequence shown here is derived from an EMBL/GenBank/DDBJ whole genome shotgun (WGS) entry which is preliminary data.</text>
</comment>